<feature type="compositionally biased region" description="Basic and acidic residues" evidence="1">
    <location>
        <begin position="1"/>
        <end position="20"/>
    </location>
</feature>
<dbReference type="AlphaFoldDB" id="A0A953HQA3"/>
<name>A0A953HQA3_9BACT</name>
<dbReference type="Proteomes" id="UP000753961">
    <property type="component" value="Unassembled WGS sequence"/>
</dbReference>
<dbReference type="InterPro" id="IPR036629">
    <property type="entry name" value="YjbJ_sf"/>
</dbReference>
<evidence type="ECO:0000313" key="3">
    <source>
        <dbReference type="Proteomes" id="UP000753961"/>
    </source>
</evidence>
<dbReference type="Gene3D" id="1.10.1470.10">
    <property type="entry name" value="YjbJ"/>
    <property type="match status" value="1"/>
</dbReference>
<accession>A0A953HQA3</accession>
<proteinExistence type="predicted"/>
<reference evidence="2" key="1">
    <citation type="submission" date="2021-06" db="EMBL/GenBank/DDBJ databases">
        <title>44 bacteria genomes isolated from Dapeng, Shenzhen.</title>
        <authorList>
            <person name="Zheng W."/>
            <person name="Yu S."/>
            <person name="Huang Y."/>
        </authorList>
    </citation>
    <scope>NUCLEOTIDE SEQUENCE</scope>
    <source>
        <strain evidence="2">DP5N28-2</strain>
    </source>
</reference>
<dbReference type="SUPFAM" id="SSF69047">
    <property type="entry name" value="Hypothetical protein YjbJ"/>
    <property type="match status" value="1"/>
</dbReference>
<organism evidence="2 3">
    <name type="scientific">Membranihabitans marinus</name>
    <dbReference type="NCBI Taxonomy" id="1227546"/>
    <lineage>
        <taxon>Bacteria</taxon>
        <taxon>Pseudomonadati</taxon>
        <taxon>Bacteroidota</taxon>
        <taxon>Saprospiria</taxon>
        <taxon>Saprospirales</taxon>
        <taxon>Saprospiraceae</taxon>
        <taxon>Membranihabitans</taxon>
    </lineage>
</organism>
<feature type="region of interest" description="Disordered" evidence="1">
    <location>
        <begin position="1"/>
        <end position="31"/>
    </location>
</feature>
<dbReference type="RefSeq" id="WP_222581335.1">
    <property type="nucleotide sequence ID" value="NZ_JAHVHU010000018.1"/>
</dbReference>
<keyword evidence="3" id="KW-1185">Reference proteome</keyword>
<gene>
    <name evidence="2" type="ORF">KUV50_16705</name>
</gene>
<dbReference type="EMBL" id="JAHVHU010000018">
    <property type="protein sequence ID" value="MBY5959797.1"/>
    <property type="molecule type" value="Genomic_DNA"/>
</dbReference>
<sequence length="94" mass="11363">MINDQKEEQIEQRENARTPDPDPIDSDDQTARYDQWEKNWENYRKPLKLKYPDLTDDDLRYQRGEFGQMLGRIGAKTGLSESQLQRQFLEWDNR</sequence>
<evidence type="ECO:0000313" key="2">
    <source>
        <dbReference type="EMBL" id="MBY5959797.1"/>
    </source>
</evidence>
<protein>
    <submittedName>
        <fullName evidence="2">Uncharacterized protein</fullName>
    </submittedName>
</protein>
<evidence type="ECO:0000256" key="1">
    <source>
        <dbReference type="SAM" id="MobiDB-lite"/>
    </source>
</evidence>
<comment type="caution">
    <text evidence="2">The sequence shown here is derived from an EMBL/GenBank/DDBJ whole genome shotgun (WGS) entry which is preliminary data.</text>
</comment>